<evidence type="ECO:0000313" key="2">
    <source>
        <dbReference type="Proteomes" id="UP000789860"/>
    </source>
</evidence>
<name>A0ACA9PG88_9GLOM</name>
<reference evidence="1" key="1">
    <citation type="submission" date="2021-06" db="EMBL/GenBank/DDBJ databases">
        <authorList>
            <person name="Kallberg Y."/>
            <person name="Tangrot J."/>
            <person name="Rosling A."/>
        </authorList>
    </citation>
    <scope>NUCLEOTIDE SEQUENCE</scope>
    <source>
        <strain evidence="1">AU212A</strain>
    </source>
</reference>
<accession>A0ACA9PG88</accession>
<gene>
    <name evidence="1" type="ORF">SCALOS_LOCUS10733</name>
</gene>
<organism evidence="1 2">
    <name type="scientific">Scutellospora calospora</name>
    <dbReference type="NCBI Taxonomy" id="85575"/>
    <lineage>
        <taxon>Eukaryota</taxon>
        <taxon>Fungi</taxon>
        <taxon>Fungi incertae sedis</taxon>
        <taxon>Mucoromycota</taxon>
        <taxon>Glomeromycotina</taxon>
        <taxon>Glomeromycetes</taxon>
        <taxon>Diversisporales</taxon>
        <taxon>Gigasporaceae</taxon>
        <taxon>Scutellospora</taxon>
    </lineage>
</organism>
<keyword evidence="2" id="KW-1185">Reference proteome</keyword>
<dbReference type="EMBL" id="CAJVPM010041778">
    <property type="protein sequence ID" value="CAG8707320.1"/>
    <property type="molecule type" value="Genomic_DNA"/>
</dbReference>
<proteinExistence type="predicted"/>
<dbReference type="Proteomes" id="UP000789860">
    <property type="component" value="Unassembled WGS sequence"/>
</dbReference>
<feature type="non-terminal residue" evidence="1">
    <location>
        <position position="64"/>
    </location>
</feature>
<evidence type="ECO:0000313" key="1">
    <source>
        <dbReference type="EMBL" id="CAG8707320.1"/>
    </source>
</evidence>
<comment type="caution">
    <text evidence="1">The sequence shown here is derived from an EMBL/GenBank/DDBJ whole genome shotgun (WGS) entry which is preliminary data.</text>
</comment>
<protein>
    <submittedName>
        <fullName evidence="1">8284_t:CDS:1</fullName>
    </submittedName>
</protein>
<sequence length="64" mass="7474">MDALKDITNRNEFIYTSDINQEAYYSLLFEPNNNAEQFIEYQPSGFQQLSDNMSIQSLNSIEDD</sequence>